<keyword evidence="2" id="KW-0813">Transport</keyword>
<feature type="transmembrane region" description="Helical" evidence="7">
    <location>
        <begin position="389"/>
        <end position="406"/>
    </location>
</feature>
<evidence type="ECO:0000256" key="5">
    <source>
        <dbReference type="ARBA" id="ARBA00022989"/>
    </source>
</evidence>
<evidence type="ECO:0008006" key="10">
    <source>
        <dbReference type="Google" id="ProtNLM"/>
    </source>
</evidence>
<protein>
    <recommendedName>
        <fullName evidence="10">Fusaric acid resistance protein</fullName>
    </recommendedName>
</protein>
<keyword evidence="5 7" id="KW-1133">Transmembrane helix</keyword>
<dbReference type="PANTHER" id="PTHR30509">
    <property type="entry name" value="P-HYDROXYBENZOIC ACID EFFLUX PUMP SUBUNIT-RELATED"/>
    <property type="match status" value="1"/>
</dbReference>
<feature type="transmembrane region" description="Helical" evidence="7">
    <location>
        <begin position="498"/>
        <end position="518"/>
    </location>
</feature>
<dbReference type="Pfam" id="PF04632">
    <property type="entry name" value="FUSC"/>
    <property type="match status" value="1"/>
</dbReference>
<feature type="transmembrane region" description="Helical" evidence="7">
    <location>
        <begin position="142"/>
        <end position="161"/>
    </location>
</feature>
<feature type="transmembrane region" description="Helical" evidence="7">
    <location>
        <begin position="83"/>
        <end position="100"/>
    </location>
</feature>
<dbReference type="InterPro" id="IPR006726">
    <property type="entry name" value="PHBA_efflux_AaeB/fusaric-R"/>
</dbReference>
<feature type="transmembrane region" description="Helical" evidence="7">
    <location>
        <begin position="60"/>
        <end position="77"/>
    </location>
</feature>
<dbReference type="PANTHER" id="PTHR30509:SF9">
    <property type="entry name" value="MULTIDRUG RESISTANCE PROTEIN MDTO"/>
    <property type="match status" value="1"/>
</dbReference>
<evidence type="ECO:0000256" key="4">
    <source>
        <dbReference type="ARBA" id="ARBA00022692"/>
    </source>
</evidence>
<dbReference type="EMBL" id="NWTK01000019">
    <property type="protein sequence ID" value="PKR49586.1"/>
    <property type="molecule type" value="Genomic_DNA"/>
</dbReference>
<comment type="caution">
    <text evidence="8">The sequence shown here is derived from an EMBL/GenBank/DDBJ whole genome shotgun (WGS) entry which is preliminary data.</text>
</comment>
<evidence type="ECO:0000256" key="3">
    <source>
        <dbReference type="ARBA" id="ARBA00022475"/>
    </source>
</evidence>
<evidence type="ECO:0000256" key="7">
    <source>
        <dbReference type="SAM" id="Phobius"/>
    </source>
</evidence>
<dbReference type="GO" id="GO:0022857">
    <property type="term" value="F:transmembrane transporter activity"/>
    <property type="evidence" value="ECO:0007669"/>
    <property type="project" value="InterPro"/>
</dbReference>
<name>A0A2N3KGG9_9PROT</name>
<evidence type="ECO:0000256" key="1">
    <source>
        <dbReference type="ARBA" id="ARBA00004651"/>
    </source>
</evidence>
<feature type="transmembrane region" description="Helical" evidence="7">
    <location>
        <begin position="9"/>
        <end position="29"/>
    </location>
</feature>
<keyword evidence="6 7" id="KW-0472">Membrane</keyword>
<organism evidence="8 9">
    <name type="scientific">Thalassospira marina</name>
    <dbReference type="NCBI Taxonomy" id="2048283"/>
    <lineage>
        <taxon>Bacteria</taxon>
        <taxon>Pseudomonadati</taxon>
        <taxon>Pseudomonadota</taxon>
        <taxon>Alphaproteobacteria</taxon>
        <taxon>Rhodospirillales</taxon>
        <taxon>Thalassospiraceae</taxon>
        <taxon>Thalassospira</taxon>
    </lineage>
</organism>
<evidence type="ECO:0000313" key="8">
    <source>
        <dbReference type="EMBL" id="PKR49586.1"/>
    </source>
</evidence>
<feature type="transmembrane region" description="Helical" evidence="7">
    <location>
        <begin position="597"/>
        <end position="616"/>
    </location>
</feature>
<evidence type="ECO:0000256" key="2">
    <source>
        <dbReference type="ARBA" id="ARBA00022448"/>
    </source>
</evidence>
<feature type="transmembrane region" description="Helical" evidence="7">
    <location>
        <begin position="358"/>
        <end position="383"/>
    </location>
</feature>
<dbReference type="RefSeq" id="WP_101270672.1">
    <property type="nucleotide sequence ID" value="NZ_NWTK01000019.1"/>
</dbReference>
<gene>
    <name evidence="8" type="ORF">COO20_22590</name>
</gene>
<keyword evidence="3" id="KW-1003">Cell membrane</keyword>
<feature type="transmembrane region" description="Helical" evidence="7">
    <location>
        <begin position="413"/>
        <end position="436"/>
    </location>
</feature>
<evidence type="ECO:0000313" key="9">
    <source>
        <dbReference type="Proteomes" id="UP000233597"/>
    </source>
</evidence>
<feature type="transmembrane region" description="Helical" evidence="7">
    <location>
        <begin position="107"/>
        <end position="122"/>
    </location>
</feature>
<proteinExistence type="predicted"/>
<evidence type="ECO:0000256" key="6">
    <source>
        <dbReference type="ARBA" id="ARBA00023136"/>
    </source>
</evidence>
<dbReference type="AlphaFoldDB" id="A0A2N3KGG9"/>
<dbReference type="OrthoDB" id="9807111at2"/>
<feature type="transmembrane region" description="Helical" evidence="7">
    <location>
        <begin position="466"/>
        <end position="486"/>
    </location>
</feature>
<dbReference type="GO" id="GO:0005886">
    <property type="term" value="C:plasma membrane"/>
    <property type="evidence" value="ECO:0007669"/>
    <property type="project" value="UniProtKB-SubCell"/>
</dbReference>
<sequence>MSLPSWRDWIFSGKAFLASMLALYIALYFDLPRPYWAMAAVYVVSNPLAGATGSKALYRALGTIIGACAAVFFMPIFINAPELFSVVIALWTGVLLYISMLDRTPRSYVFMLAGYTLPLIALPDVGNPELIFDTALARSEEILLGILCASIVNAVVFPVSINSMLNGNITKWLGDAASWAEEILRGEGAVPETPVKRQKLASDIAGFDMLLSQLRYDVKTREVVKPARELRGRLLMLLPMFSSLADRLHALKQINENLPADMLPVLQSIADWFSQPNAITDESAHALIAQIDAIDTRPSQTGHDWENMLRASALARLREIVYLWRDCHALHAIIRDGHHNRGWQPLFRHRKVIANTRFYDYGMMLFSCGSTVMATLIAGLVWIQSGWEYGAGAVLMAAVSGSFFAAMDRPAPFIMILLKWFSASLVLSFIYLFFILPRIDGFPLLVLVFAPPFLVLGTLMPRPQYAIIAMLLTVATTSFIALQNRFSVDFVSFMNGGLASLIGVGFSLVWTLLVRPFGSELAARRLMHAGWNDLANTAAGSNRHDHSELSGRILDRLGQLVPRLASLPDREMAKIDGYAEVRLGLNILALQRERRRLGSACAIQIGTMLAAIAGFYKQRLKQGKALEPAPSLLAQIDTCLAQTLNEPAGKRAEALDALVGIKRALFPDAPVTSLLPLSNDHNTNALNAKAAE</sequence>
<keyword evidence="4 7" id="KW-0812">Transmembrane</keyword>
<feature type="transmembrane region" description="Helical" evidence="7">
    <location>
        <begin position="442"/>
        <end position="459"/>
    </location>
</feature>
<reference evidence="8 9" key="1">
    <citation type="submission" date="2017-09" db="EMBL/GenBank/DDBJ databases">
        <title>Biodiversity and function of Thalassospira species in the particle-attached aromatic-hydrocarbon-degrading consortia from the surface seawater of the South China Sea.</title>
        <authorList>
            <person name="Dong C."/>
            <person name="Liu R."/>
            <person name="Shao Z."/>
        </authorList>
    </citation>
    <scope>NUCLEOTIDE SEQUENCE [LARGE SCALE GENOMIC DNA]</scope>
    <source>
        <strain evidence="8 9">CSC1P2</strain>
    </source>
</reference>
<accession>A0A2N3KGG9</accession>
<dbReference type="Proteomes" id="UP000233597">
    <property type="component" value="Unassembled WGS sequence"/>
</dbReference>
<comment type="subcellular location">
    <subcellularLocation>
        <location evidence="1">Cell membrane</location>
        <topology evidence="1">Multi-pass membrane protein</topology>
    </subcellularLocation>
</comment>